<proteinExistence type="inferred from homology"/>
<dbReference type="RefSeq" id="WP_160892629.1">
    <property type="nucleotide sequence ID" value="NZ_WUMU01000004.1"/>
</dbReference>
<dbReference type="EMBL" id="WUMU01000004">
    <property type="protein sequence ID" value="MXN17366.1"/>
    <property type="molecule type" value="Genomic_DNA"/>
</dbReference>
<reference evidence="4 5" key="1">
    <citation type="submission" date="2019-12" db="EMBL/GenBank/DDBJ databases">
        <authorList>
            <person name="Li M."/>
        </authorList>
    </citation>
    <scope>NUCLEOTIDE SEQUENCE [LARGE SCALE GENOMIC DNA]</scope>
    <source>
        <strain evidence="4 5">GBMRC 2024</strain>
    </source>
</reference>
<evidence type="ECO:0000313" key="4">
    <source>
        <dbReference type="EMBL" id="MXN17366.1"/>
    </source>
</evidence>
<dbReference type="Proteomes" id="UP000477911">
    <property type="component" value="Unassembled WGS sequence"/>
</dbReference>
<feature type="domain" description="Aminoglycoside phosphotransferase" evidence="3">
    <location>
        <begin position="52"/>
        <end position="271"/>
    </location>
</feature>
<evidence type="ECO:0000256" key="2">
    <source>
        <dbReference type="SAM" id="MobiDB-lite"/>
    </source>
</evidence>
<protein>
    <submittedName>
        <fullName evidence="4">Phosphotransferase</fullName>
    </submittedName>
</protein>
<dbReference type="Pfam" id="PF01636">
    <property type="entry name" value="APH"/>
    <property type="match status" value="1"/>
</dbReference>
<evidence type="ECO:0000256" key="1">
    <source>
        <dbReference type="ARBA" id="ARBA00038240"/>
    </source>
</evidence>
<organism evidence="4 5">
    <name type="scientific">Pseudooceanicola albus</name>
    <dbReference type="NCBI Taxonomy" id="2692189"/>
    <lineage>
        <taxon>Bacteria</taxon>
        <taxon>Pseudomonadati</taxon>
        <taxon>Pseudomonadota</taxon>
        <taxon>Alphaproteobacteria</taxon>
        <taxon>Rhodobacterales</taxon>
        <taxon>Paracoccaceae</taxon>
        <taxon>Pseudooceanicola</taxon>
    </lineage>
</organism>
<comment type="caution">
    <text evidence="4">The sequence shown here is derived from an EMBL/GenBank/DDBJ whole genome shotgun (WGS) entry which is preliminary data.</text>
</comment>
<dbReference type="Gene3D" id="3.90.1200.10">
    <property type="match status" value="1"/>
</dbReference>
<keyword evidence="4" id="KW-0808">Transferase</keyword>
<name>A0A6L7G1N2_9RHOB</name>
<dbReference type="InterPro" id="IPR002575">
    <property type="entry name" value="Aminoglycoside_PTrfase"/>
</dbReference>
<evidence type="ECO:0000313" key="5">
    <source>
        <dbReference type="Proteomes" id="UP000477911"/>
    </source>
</evidence>
<dbReference type="PANTHER" id="PTHR21064">
    <property type="entry name" value="AMINOGLYCOSIDE PHOSPHOTRANSFERASE DOMAIN-CONTAINING PROTEIN-RELATED"/>
    <property type="match status" value="1"/>
</dbReference>
<dbReference type="InterPro" id="IPR011009">
    <property type="entry name" value="Kinase-like_dom_sf"/>
</dbReference>
<evidence type="ECO:0000259" key="3">
    <source>
        <dbReference type="Pfam" id="PF01636"/>
    </source>
</evidence>
<keyword evidence="5" id="KW-1185">Reference proteome</keyword>
<dbReference type="PANTHER" id="PTHR21064:SF6">
    <property type="entry name" value="AMINOGLYCOSIDE PHOSPHOTRANSFERASE DOMAIN-CONTAINING PROTEIN"/>
    <property type="match status" value="1"/>
</dbReference>
<dbReference type="AlphaFoldDB" id="A0A6L7G1N2"/>
<accession>A0A6L7G1N2</accession>
<sequence length="355" mass="39265">MPPQTTLPDSTGPDLGSLATPFTPLTREAAAELALRYYGLEGSFKRLATEKDDTFAVRRADGSRVILKIANPGESAGELDLQLQALLHLEARAPEMPVPRVLRSADGQILPALPTPEGPRRARVMTFLEGEVLDRLPPLPEEQIQIGTRLAELRLAMAGFEHPHATRALAWDVRHLPSLAGLLEDVADPAQKRALSRAFDQIRALAPRIDALPRQVVHNDFSRSNLLVDRSRAQSVTGIIDFGDVVHTAVAIDLSTAMLNQLPRDAEELGQGDMFDGPRRVLQGYLSRAPLSTEELALLPHLVFARVVTRTLLTLWRAREFPENRSYILRNTTQGWAQLDWYLSRDPAALSTLLT</sequence>
<dbReference type="SUPFAM" id="SSF56112">
    <property type="entry name" value="Protein kinase-like (PK-like)"/>
    <property type="match status" value="1"/>
</dbReference>
<comment type="similarity">
    <text evidence="1">Belongs to the pseudomonas-type ThrB family.</text>
</comment>
<feature type="region of interest" description="Disordered" evidence="2">
    <location>
        <begin position="1"/>
        <end position="21"/>
    </location>
</feature>
<gene>
    <name evidence="4" type="ORF">GR170_05940</name>
</gene>
<dbReference type="GO" id="GO:0019202">
    <property type="term" value="F:amino acid kinase activity"/>
    <property type="evidence" value="ECO:0007669"/>
    <property type="project" value="TreeGrafter"/>
</dbReference>
<dbReference type="InterPro" id="IPR050249">
    <property type="entry name" value="Pseudomonas-type_ThrB"/>
</dbReference>